<name>W6YAK7_COCC2</name>
<gene>
    <name evidence="1" type="ORF">COCCADRAFT_78967</name>
</gene>
<accession>W6YAK7</accession>
<dbReference type="HOGENOM" id="CLU_2838335_0_0_1"/>
<feature type="non-terminal residue" evidence="1">
    <location>
        <position position="55"/>
    </location>
</feature>
<dbReference type="GeneID" id="19150932"/>
<evidence type="ECO:0000313" key="2">
    <source>
        <dbReference type="Proteomes" id="UP000053841"/>
    </source>
</evidence>
<protein>
    <submittedName>
        <fullName evidence="1">Uncharacterized protein</fullName>
    </submittedName>
</protein>
<dbReference type="EMBL" id="KI964837">
    <property type="protein sequence ID" value="EUC28161.1"/>
    <property type="molecule type" value="Genomic_DNA"/>
</dbReference>
<reference evidence="1 2" key="1">
    <citation type="journal article" date="2013" name="PLoS Genet.">
        <title>Comparative genome structure, secondary metabolite, and effector coding capacity across Cochliobolus pathogens.</title>
        <authorList>
            <person name="Condon B.J."/>
            <person name="Leng Y."/>
            <person name="Wu D."/>
            <person name="Bushley K.E."/>
            <person name="Ohm R.A."/>
            <person name="Otillar R."/>
            <person name="Martin J."/>
            <person name="Schackwitz W."/>
            <person name="Grimwood J."/>
            <person name="MohdZainudin N."/>
            <person name="Xue C."/>
            <person name="Wang R."/>
            <person name="Manning V.A."/>
            <person name="Dhillon B."/>
            <person name="Tu Z.J."/>
            <person name="Steffenson B.J."/>
            <person name="Salamov A."/>
            <person name="Sun H."/>
            <person name="Lowry S."/>
            <person name="LaButti K."/>
            <person name="Han J."/>
            <person name="Copeland A."/>
            <person name="Lindquist E."/>
            <person name="Barry K."/>
            <person name="Schmutz J."/>
            <person name="Baker S.E."/>
            <person name="Ciuffetti L.M."/>
            <person name="Grigoriev I.V."/>
            <person name="Zhong S."/>
            <person name="Turgeon B.G."/>
        </authorList>
    </citation>
    <scope>NUCLEOTIDE SEQUENCE [LARGE SCALE GENOMIC DNA]</scope>
    <source>
        <strain evidence="1 2">26-R-13</strain>
    </source>
</reference>
<organism evidence="1 2">
    <name type="scientific">Cochliobolus carbonum (strain 26-R-13)</name>
    <name type="common">Maize leaf spot fungus</name>
    <name type="synonym">Bipolaris zeicola</name>
    <dbReference type="NCBI Taxonomy" id="930089"/>
    <lineage>
        <taxon>Eukaryota</taxon>
        <taxon>Fungi</taxon>
        <taxon>Dikarya</taxon>
        <taxon>Ascomycota</taxon>
        <taxon>Pezizomycotina</taxon>
        <taxon>Dothideomycetes</taxon>
        <taxon>Pleosporomycetidae</taxon>
        <taxon>Pleosporales</taxon>
        <taxon>Pleosporineae</taxon>
        <taxon>Pleosporaceae</taxon>
        <taxon>Bipolaris</taxon>
    </lineage>
</organism>
<keyword evidence="2" id="KW-1185">Reference proteome</keyword>
<sequence length="55" mass="6328">PKIIYKNLIKEAVFVHADGTTSKPPSRRTLYRVLKGFGLRKYRCKGRPKLTCLHA</sequence>
<evidence type="ECO:0000313" key="1">
    <source>
        <dbReference type="EMBL" id="EUC28161.1"/>
    </source>
</evidence>
<dbReference type="Proteomes" id="UP000053841">
    <property type="component" value="Unassembled WGS sequence"/>
</dbReference>
<dbReference type="KEGG" id="bze:COCCADRAFT_78967"/>
<dbReference type="RefSeq" id="XP_007717529.1">
    <property type="nucleotide sequence ID" value="XM_007719339.1"/>
</dbReference>
<proteinExistence type="predicted"/>
<dbReference type="AlphaFoldDB" id="W6YAK7"/>
<feature type="non-terminal residue" evidence="1">
    <location>
        <position position="1"/>
    </location>
</feature>